<evidence type="ECO:0000313" key="1">
    <source>
        <dbReference type="EMBL" id="GKH15569.1"/>
    </source>
</evidence>
<reference evidence="1" key="1">
    <citation type="submission" date="2022-01" db="EMBL/GenBank/DDBJ databases">
        <title>Novel bile acid biosynthetic pathways are enriched in the microbiome of centenarians.</title>
        <authorList>
            <person name="Sato Y."/>
            <person name="Atarashi K."/>
            <person name="Plichta R.D."/>
            <person name="Arai Y."/>
            <person name="Sasajima S."/>
            <person name="Kearney M.S."/>
            <person name="Suda W."/>
            <person name="Takeshita K."/>
            <person name="Sasaki T."/>
            <person name="Okamoto S."/>
            <person name="Skelly N.A."/>
            <person name="Okamura Y."/>
            <person name="Vlamakis H."/>
            <person name="Li Y."/>
            <person name="Tanoue T."/>
            <person name="Takei H."/>
            <person name="Nittono H."/>
            <person name="Narushima S."/>
            <person name="Irie J."/>
            <person name="Itoh H."/>
            <person name="Moriya K."/>
            <person name="Sugiura Y."/>
            <person name="Suematsu M."/>
            <person name="Moritoki N."/>
            <person name="Shibata S."/>
            <person name="Littman R.D."/>
            <person name="Fischbach A.M."/>
            <person name="Uwamino Y."/>
            <person name="Inoue T."/>
            <person name="Honda A."/>
            <person name="Hattori M."/>
            <person name="Murai T."/>
            <person name="Xavier J.R."/>
            <person name="Hirose N."/>
            <person name="Honda K."/>
        </authorList>
    </citation>
    <scope>NUCLEOTIDE SEQUENCE</scope>
    <source>
        <strain evidence="1">CE91-St12</strain>
    </source>
</reference>
<dbReference type="AlphaFoldDB" id="A0AA37JVV4"/>
<name>A0AA37JVV4_BACUN</name>
<dbReference type="Proteomes" id="UP001055048">
    <property type="component" value="Unassembled WGS sequence"/>
</dbReference>
<sequence length="79" mass="9175">MLAHIKIRLCRIKGLKDCHTFSAENGLRSPGNKGREFFLSAHYGGSRQHPPMNDFETREYFMDTLLRFIYSRAVIQLSV</sequence>
<accession>A0AA37JVV4</accession>
<organism evidence="1 2">
    <name type="scientific">Bacteroides uniformis</name>
    <dbReference type="NCBI Taxonomy" id="820"/>
    <lineage>
        <taxon>Bacteria</taxon>
        <taxon>Pseudomonadati</taxon>
        <taxon>Bacteroidota</taxon>
        <taxon>Bacteroidia</taxon>
        <taxon>Bacteroidales</taxon>
        <taxon>Bacteroidaceae</taxon>
        <taxon>Bacteroides</taxon>
    </lineage>
</organism>
<gene>
    <name evidence="1" type="ORF">CE91St12_37790</name>
</gene>
<evidence type="ECO:0000313" key="2">
    <source>
        <dbReference type="Proteomes" id="UP001055048"/>
    </source>
</evidence>
<protein>
    <submittedName>
        <fullName evidence="1">Uncharacterized protein</fullName>
    </submittedName>
</protein>
<proteinExistence type="predicted"/>
<dbReference type="EMBL" id="BQNL01000001">
    <property type="protein sequence ID" value="GKH15569.1"/>
    <property type="molecule type" value="Genomic_DNA"/>
</dbReference>
<comment type="caution">
    <text evidence="1">The sequence shown here is derived from an EMBL/GenBank/DDBJ whole genome shotgun (WGS) entry which is preliminary data.</text>
</comment>